<feature type="region of interest" description="Disordered" evidence="2">
    <location>
        <begin position="1"/>
        <end position="47"/>
    </location>
</feature>
<dbReference type="Proteomes" id="UP000004754">
    <property type="component" value="Unassembled WGS sequence"/>
</dbReference>
<keyword evidence="4" id="KW-1185">Reference proteome</keyword>
<proteinExistence type="predicted"/>
<evidence type="ECO:0000313" key="3">
    <source>
        <dbReference type="EMBL" id="EFV00769.1"/>
    </source>
</evidence>
<evidence type="ECO:0000256" key="1">
    <source>
        <dbReference type="ARBA" id="ARBA00022729"/>
    </source>
</evidence>
<sequence>MIVVAAAGGGSDSPSKKSSAKSGASKSTASESSQTQSASKAQEKPVATLDKYNRIQNNMSYAQVKAIMGFDGTEQASANASAVGVTVNDKIYNWEGEYPGASMSVTFQNDKVVSKAQAGLK</sequence>
<feature type="compositionally biased region" description="Low complexity" evidence="2">
    <location>
        <begin position="12"/>
        <end position="40"/>
    </location>
</feature>
<reference evidence="3 4" key="1">
    <citation type="submission" date="2010-12" db="EMBL/GenBank/DDBJ databases">
        <authorList>
            <person name="Muzny D."/>
            <person name="Qin X."/>
            <person name="Deng J."/>
            <person name="Jiang H."/>
            <person name="Liu Y."/>
            <person name="Qu J."/>
            <person name="Song X.-Z."/>
            <person name="Zhang L."/>
            <person name="Thornton R."/>
            <person name="Coyle M."/>
            <person name="Francisco L."/>
            <person name="Jackson L."/>
            <person name="Javaid M."/>
            <person name="Korchina V."/>
            <person name="Kovar C."/>
            <person name="Mata R."/>
            <person name="Mathew T."/>
            <person name="Ngo R."/>
            <person name="Nguyen L."/>
            <person name="Nguyen N."/>
            <person name="Okwuonu G."/>
            <person name="Ongeri F."/>
            <person name="Pham C."/>
            <person name="Simmons D."/>
            <person name="Wilczek-Boney K."/>
            <person name="Hale W."/>
            <person name="Jakkamsetti A."/>
            <person name="Pham P."/>
            <person name="Ruth R."/>
            <person name="San Lucas F."/>
            <person name="Warren J."/>
            <person name="Zhang J."/>
            <person name="Zhao Z."/>
            <person name="Zhou C."/>
            <person name="Zhu D."/>
            <person name="Lee S."/>
            <person name="Bess C."/>
            <person name="Blankenburg K."/>
            <person name="Forbes L."/>
            <person name="Fu Q."/>
            <person name="Gubbala S."/>
            <person name="Hirani K."/>
            <person name="Jayaseelan J.C."/>
            <person name="Lara F."/>
            <person name="Munidasa M."/>
            <person name="Palculict T."/>
            <person name="Patil S."/>
            <person name="Pu L.-L."/>
            <person name="Saada N."/>
            <person name="Tang L."/>
            <person name="Weissenberger G."/>
            <person name="Zhu Y."/>
            <person name="Hemphill L."/>
            <person name="Shang Y."/>
            <person name="Youmans B."/>
            <person name="Ayvaz T."/>
            <person name="Ross M."/>
            <person name="Santibanez J."/>
            <person name="Aqrawi P."/>
            <person name="Gross S."/>
            <person name="Joshi V."/>
            <person name="Fowler G."/>
            <person name="Nazareth L."/>
            <person name="Reid J."/>
            <person name="Worley K."/>
            <person name="Petrosino J."/>
            <person name="Highlander S."/>
            <person name="Gibbs R."/>
        </authorList>
    </citation>
    <scope>NUCLEOTIDE SEQUENCE [LARGE SCALE GENOMIC DNA]</scope>
    <source>
        <strain evidence="3 4">ATCC 23263</strain>
    </source>
</reference>
<evidence type="ECO:0008006" key="5">
    <source>
        <dbReference type="Google" id="ProtNLM"/>
    </source>
</evidence>
<dbReference type="STRING" id="887929.HMP0721_2218"/>
<accession>E6MJN3</accession>
<evidence type="ECO:0000313" key="4">
    <source>
        <dbReference type="Proteomes" id="UP000004754"/>
    </source>
</evidence>
<evidence type="ECO:0000256" key="2">
    <source>
        <dbReference type="SAM" id="MobiDB-lite"/>
    </source>
</evidence>
<organism evidence="3 4">
    <name type="scientific">Pseudoramibacter alactolyticus ATCC 23263</name>
    <dbReference type="NCBI Taxonomy" id="887929"/>
    <lineage>
        <taxon>Bacteria</taxon>
        <taxon>Bacillati</taxon>
        <taxon>Bacillota</taxon>
        <taxon>Clostridia</taxon>
        <taxon>Eubacteriales</taxon>
        <taxon>Eubacteriaceae</taxon>
        <taxon>Pseudoramibacter</taxon>
    </lineage>
</organism>
<dbReference type="HOGENOM" id="CLU_2035968_0_0_9"/>
<dbReference type="EMBL" id="AEQN01000028">
    <property type="protein sequence ID" value="EFV00769.1"/>
    <property type="molecule type" value="Genomic_DNA"/>
</dbReference>
<keyword evidence="1" id="KW-0732">Signal</keyword>
<dbReference type="AlphaFoldDB" id="E6MJN3"/>
<dbReference type="OrthoDB" id="570195at2"/>
<protein>
    <recommendedName>
        <fullName evidence="5">DUF3862 domain-containing protein</fullName>
    </recommendedName>
</protein>
<dbReference type="Gene3D" id="3.30.1450.10">
    <property type="match status" value="1"/>
</dbReference>
<gene>
    <name evidence="3" type="ORF">HMP0721_2218</name>
</gene>
<dbReference type="RefSeq" id="WP_006599640.1">
    <property type="nucleotide sequence ID" value="NZ_GL622359.1"/>
</dbReference>
<name>E6MJN3_9FIRM</name>
<comment type="caution">
    <text evidence="3">The sequence shown here is derived from an EMBL/GenBank/DDBJ whole genome shotgun (WGS) entry which is preliminary data.</text>
</comment>
<dbReference type="InterPro" id="IPR037873">
    <property type="entry name" value="BamE-like"/>
</dbReference>